<feature type="region of interest" description="Disordered" evidence="1">
    <location>
        <begin position="404"/>
        <end position="474"/>
    </location>
</feature>
<sequence>MIERGHGRTSGLTDWRLMNVLSMWACLQDQETTGQWKQVAGWRKVCDLALAHLGRLKEYRRGLAEAWPPESNAAARAYVAELDQLIDKVQRTHDAAAANYDALAAATRAITSTRTDLKPIYDEYAAKLQQKRAYEATLADPKAVAGSRLPERPPVTDADLEQLNIRARSLMTGLSGELQQAQAMLRQPPPTPKTWPGREHLDPDVYGNSATPALPPIVPVPVAPTGHAPGASRTSTTTELVSPPAALRPGAASGAGPVLGGVGTDLAPTQAAPNLPSTSPPPASNGGSVGAPPNLPPISGATGRAPNLSSPHGQPGTIGRSTAGGEAHLPHTTASRPMPPGGLIGGTPGMGLRQPGGGAIPPRRVNPVGGVIGGGGAGTAPTGAAGSRPGTGRAFPLNGMHGISPMGGTPGVGPRTPDTQVPPDRSGRCGQGEDKAHRWDPDNPWKIDTGVNPVVHPPNEQGPIDPGPAIGIDR</sequence>
<name>A0A1A9AEG9_9ACTN</name>
<evidence type="ECO:0000256" key="1">
    <source>
        <dbReference type="SAM" id="MobiDB-lite"/>
    </source>
</evidence>
<evidence type="ECO:0008006" key="4">
    <source>
        <dbReference type="Google" id="ProtNLM"/>
    </source>
</evidence>
<evidence type="ECO:0000313" key="2">
    <source>
        <dbReference type="EMBL" id="SBT54562.1"/>
    </source>
</evidence>
<feature type="region of interest" description="Disordered" evidence="1">
    <location>
        <begin position="186"/>
        <end position="391"/>
    </location>
</feature>
<reference evidence="2 3" key="1">
    <citation type="submission" date="2016-06" db="EMBL/GenBank/DDBJ databases">
        <authorList>
            <person name="Kjaerup R.B."/>
            <person name="Dalgaard T.S."/>
            <person name="Juul-Madsen H.R."/>
        </authorList>
    </citation>
    <scope>NUCLEOTIDE SEQUENCE [LARGE SCALE GENOMIC DNA]</scope>
    <source>
        <strain evidence="2 3">DSM 45248</strain>
    </source>
</reference>
<gene>
    <name evidence="2" type="ORF">GA0070621_5530</name>
</gene>
<feature type="compositionally biased region" description="Pro residues" evidence="1">
    <location>
        <begin position="213"/>
        <end position="222"/>
    </location>
</feature>
<accession>A0A1A9AEG9</accession>
<protein>
    <recommendedName>
        <fullName evidence="4">PPE family protein</fullName>
    </recommendedName>
</protein>
<dbReference type="EMBL" id="LT594324">
    <property type="protein sequence ID" value="SBT54562.1"/>
    <property type="molecule type" value="Genomic_DNA"/>
</dbReference>
<feature type="compositionally biased region" description="Gly residues" evidence="1">
    <location>
        <begin position="342"/>
        <end position="359"/>
    </location>
</feature>
<feature type="compositionally biased region" description="Basic and acidic residues" evidence="1">
    <location>
        <begin position="425"/>
        <end position="445"/>
    </location>
</feature>
<dbReference type="AlphaFoldDB" id="A0A1A9AEG9"/>
<dbReference type="Proteomes" id="UP000198765">
    <property type="component" value="Chromosome I"/>
</dbReference>
<dbReference type="PATRIC" id="fig|299146.4.peg.5705"/>
<feature type="compositionally biased region" description="Low complexity" evidence="1">
    <location>
        <begin position="379"/>
        <end position="391"/>
    </location>
</feature>
<keyword evidence="3" id="KW-1185">Reference proteome</keyword>
<organism evidence="2 3">
    <name type="scientific">Micromonospora narathiwatensis</name>
    <dbReference type="NCBI Taxonomy" id="299146"/>
    <lineage>
        <taxon>Bacteria</taxon>
        <taxon>Bacillati</taxon>
        <taxon>Actinomycetota</taxon>
        <taxon>Actinomycetes</taxon>
        <taxon>Micromonosporales</taxon>
        <taxon>Micromonosporaceae</taxon>
        <taxon>Micromonospora</taxon>
    </lineage>
</organism>
<evidence type="ECO:0000313" key="3">
    <source>
        <dbReference type="Proteomes" id="UP000198765"/>
    </source>
</evidence>
<proteinExistence type="predicted"/>